<name>A0A378PT72_MORBO</name>
<dbReference type="Gene3D" id="3.40.50.150">
    <property type="entry name" value="Vaccinia Virus protein VP39"/>
    <property type="match status" value="1"/>
</dbReference>
<sequence length="197" mass="21949">MKKPTKSHYKTTNQVRIIGGQFKRRSISFVGADGLRPTPDRLRETLFNWLMADIHDARVLDVCAGSGVLGFEALSRGASHVVMIEPNPTQARTIKHNADILRLTHSQLSIINGTAQTALPTLSTPFDIIFIDPPYALDIWHDIISGIIEHRLYHADTLCYIESDTALDDILIPFSTNLYKSVKVGQVYAGVFTLPIH</sequence>
<comment type="catalytic activity">
    <reaction evidence="7 8">
        <text>guanosine(966) in 16S rRNA + S-adenosyl-L-methionine = N(2)-methylguanosine(966) in 16S rRNA + S-adenosyl-L-homocysteine + H(+)</text>
        <dbReference type="Rhea" id="RHEA:23548"/>
        <dbReference type="Rhea" id="RHEA-COMP:10211"/>
        <dbReference type="Rhea" id="RHEA-COMP:10212"/>
        <dbReference type="ChEBI" id="CHEBI:15378"/>
        <dbReference type="ChEBI" id="CHEBI:57856"/>
        <dbReference type="ChEBI" id="CHEBI:59789"/>
        <dbReference type="ChEBI" id="CHEBI:74269"/>
        <dbReference type="ChEBI" id="CHEBI:74481"/>
        <dbReference type="EC" id="2.1.1.171"/>
    </reaction>
</comment>
<evidence type="ECO:0000256" key="1">
    <source>
        <dbReference type="ARBA" id="ARBA00002649"/>
    </source>
</evidence>
<evidence type="ECO:0000313" key="10">
    <source>
        <dbReference type="Proteomes" id="UP000254133"/>
    </source>
</evidence>
<dbReference type="EC" id="2.1.1.171" evidence="3 8"/>
<dbReference type="PROSITE" id="PS00092">
    <property type="entry name" value="N6_MTASE"/>
    <property type="match status" value="1"/>
</dbReference>
<reference evidence="9 10" key="1">
    <citation type="submission" date="2018-06" db="EMBL/GenBank/DDBJ databases">
        <authorList>
            <consortium name="Pathogen Informatics"/>
            <person name="Doyle S."/>
        </authorList>
    </citation>
    <scope>NUCLEOTIDE SEQUENCE [LARGE SCALE GENOMIC DNA]</scope>
    <source>
        <strain evidence="9 10">NCTC9426</strain>
    </source>
</reference>
<accession>A0A378PT72</accession>
<dbReference type="SUPFAM" id="SSF53335">
    <property type="entry name" value="S-adenosyl-L-methionine-dependent methyltransferases"/>
    <property type="match status" value="1"/>
</dbReference>
<comment type="function">
    <text evidence="1 8">Specifically methylates the guanine in position 966 of 16S rRNA in the assembled 30S particle.</text>
</comment>
<dbReference type="GO" id="GO:0003676">
    <property type="term" value="F:nucleic acid binding"/>
    <property type="evidence" value="ECO:0007669"/>
    <property type="project" value="InterPro"/>
</dbReference>
<keyword evidence="8" id="KW-0698">rRNA processing</keyword>
<comment type="similarity">
    <text evidence="2 8">Belongs to the methyltransferase superfamily. RsmD family.</text>
</comment>
<gene>
    <name evidence="9" type="primary">rsmD</name>
    <name evidence="9" type="ORF">NCTC9426_01578</name>
</gene>
<dbReference type="CDD" id="cd02440">
    <property type="entry name" value="AdoMet_MTases"/>
    <property type="match status" value="1"/>
</dbReference>
<evidence type="ECO:0000256" key="5">
    <source>
        <dbReference type="ARBA" id="ARBA00022603"/>
    </source>
</evidence>
<proteinExistence type="inferred from homology"/>
<dbReference type="InterPro" id="IPR029063">
    <property type="entry name" value="SAM-dependent_MTases_sf"/>
</dbReference>
<evidence type="ECO:0000256" key="2">
    <source>
        <dbReference type="ARBA" id="ARBA00005269"/>
    </source>
</evidence>
<protein>
    <recommendedName>
        <fullName evidence="4 8">Ribosomal RNA small subunit methyltransferase D</fullName>
        <ecNumber evidence="3 8">2.1.1.171</ecNumber>
    </recommendedName>
</protein>
<dbReference type="AlphaFoldDB" id="A0A378PT72"/>
<dbReference type="EMBL" id="UGPZ01000002">
    <property type="protein sequence ID" value="STY91520.1"/>
    <property type="molecule type" value="Genomic_DNA"/>
</dbReference>
<evidence type="ECO:0000256" key="3">
    <source>
        <dbReference type="ARBA" id="ARBA00012141"/>
    </source>
</evidence>
<dbReference type="NCBIfam" id="TIGR00095">
    <property type="entry name" value="16S rRNA (guanine(966)-N(2))-methyltransferase RsmD"/>
    <property type="match status" value="1"/>
</dbReference>
<keyword evidence="5 8" id="KW-0489">Methyltransferase</keyword>
<keyword evidence="8" id="KW-0949">S-adenosyl-L-methionine</keyword>
<evidence type="ECO:0000256" key="7">
    <source>
        <dbReference type="ARBA" id="ARBA00048326"/>
    </source>
</evidence>
<evidence type="ECO:0000313" key="9">
    <source>
        <dbReference type="EMBL" id="STY91520.1"/>
    </source>
</evidence>
<dbReference type="PIRSF" id="PIRSF004553">
    <property type="entry name" value="CHP00095"/>
    <property type="match status" value="1"/>
</dbReference>
<dbReference type="PANTHER" id="PTHR43542">
    <property type="entry name" value="METHYLTRANSFERASE"/>
    <property type="match status" value="1"/>
</dbReference>
<dbReference type="InterPro" id="IPR004398">
    <property type="entry name" value="RNA_MeTrfase_RsmD"/>
</dbReference>
<dbReference type="InterPro" id="IPR002052">
    <property type="entry name" value="DNA_methylase_N6_adenine_CS"/>
</dbReference>
<evidence type="ECO:0000256" key="6">
    <source>
        <dbReference type="ARBA" id="ARBA00022679"/>
    </source>
</evidence>
<dbReference type="Pfam" id="PF03602">
    <property type="entry name" value="Cons_hypoth95"/>
    <property type="match status" value="1"/>
</dbReference>
<dbReference type="PANTHER" id="PTHR43542:SF1">
    <property type="entry name" value="METHYLTRANSFERASE"/>
    <property type="match status" value="1"/>
</dbReference>
<evidence type="ECO:0000256" key="8">
    <source>
        <dbReference type="PIRNR" id="PIRNR004553"/>
    </source>
</evidence>
<organism evidence="9 10">
    <name type="scientific">Moraxella bovis</name>
    <dbReference type="NCBI Taxonomy" id="476"/>
    <lineage>
        <taxon>Bacteria</taxon>
        <taxon>Pseudomonadati</taxon>
        <taxon>Pseudomonadota</taxon>
        <taxon>Gammaproteobacteria</taxon>
        <taxon>Moraxellales</taxon>
        <taxon>Moraxellaceae</taxon>
        <taxon>Moraxella</taxon>
    </lineage>
</organism>
<evidence type="ECO:0000256" key="4">
    <source>
        <dbReference type="ARBA" id="ARBA00013682"/>
    </source>
</evidence>
<dbReference type="Proteomes" id="UP000254133">
    <property type="component" value="Unassembled WGS sequence"/>
</dbReference>
<dbReference type="RefSeq" id="WP_115369322.1">
    <property type="nucleotide sequence ID" value="NZ_UGPZ01000002.1"/>
</dbReference>
<keyword evidence="6 8" id="KW-0808">Transferase</keyword>
<dbReference type="GO" id="GO:0052913">
    <property type="term" value="F:16S rRNA (guanine(966)-N(2))-methyltransferase activity"/>
    <property type="evidence" value="ECO:0007669"/>
    <property type="project" value="UniProtKB-EC"/>
</dbReference>